<evidence type="ECO:0000256" key="1">
    <source>
        <dbReference type="ARBA" id="ARBA00022723"/>
    </source>
</evidence>
<dbReference type="EMBL" id="JADFTS010000005">
    <property type="protein sequence ID" value="KAF9604815.1"/>
    <property type="molecule type" value="Genomic_DNA"/>
</dbReference>
<evidence type="ECO:0000313" key="5">
    <source>
        <dbReference type="EMBL" id="KAF9604815.1"/>
    </source>
</evidence>
<dbReference type="GO" id="GO:0016491">
    <property type="term" value="F:oxidoreductase activity"/>
    <property type="evidence" value="ECO:0007669"/>
    <property type="project" value="UniProtKB-KW"/>
</dbReference>
<proteinExistence type="predicted"/>
<dbReference type="GO" id="GO:0046872">
    <property type="term" value="F:metal ion binding"/>
    <property type="evidence" value="ECO:0007669"/>
    <property type="project" value="UniProtKB-KW"/>
</dbReference>
<evidence type="ECO:0000256" key="3">
    <source>
        <dbReference type="ARBA" id="ARBA00023004"/>
    </source>
</evidence>
<evidence type="ECO:0000256" key="2">
    <source>
        <dbReference type="ARBA" id="ARBA00023002"/>
    </source>
</evidence>
<dbReference type="AlphaFoldDB" id="A0A835HS35"/>
<dbReference type="OrthoDB" id="288590at2759"/>
<feature type="domain" description="Non-haem dioxygenase N-terminal" evidence="4">
    <location>
        <begin position="70"/>
        <end position="174"/>
    </location>
</feature>
<keyword evidence="3" id="KW-0408">Iron</keyword>
<dbReference type="PANTHER" id="PTHR10209:SF429">
    <property type="entry name" value="1-AMINOCYCLOPROPANE-1-CARBOXYLATE OXIDASE HOMOLOG 1-LIKE"/>
    <property type="match status" value="1"/>
</dbReference>
<organism evidence="5 6">
    <name type="scientific">Coptis chinensis</name>
    <dbReference type="NCBI Taxonomy" id="261450"/>
    <lineage>
        <taxon>Eukaryota</taxon>
        <taxon>Viridiplantae</taxon>
        <taxon>Streptophyta</taxon>
        <taxon>Embryophyta</taxon>
        <taxon>Tracheophyta</taxon>
        <taxon>Spermatophyta</taxon>
        <taxon>Magnoliopsida</taxon>
        <taxon>Ranunculales</taxon>
        <taxon>Ranunculaceae</taxon>
        <taxon>Coptidoideae</taxon>
        <taxon>Coptis</taxon>
    </lineage>
</organism>
<dbReference type="Gene3D" id="2.60.120.330">
    <property type="entry name" value="B-lactam Antibiotic, Isopenicillin N Synthase, Chain"/>
    <property type="match status" value="1"/>
</dbReference>
<name>A0A835HS35_9MAGN</name>
<accession>A0A835HS35</accession>
<dbReference type="InterPro" id="IPR027443">
    <property type="entry name" value="IPNS-like_sf"/>
</dbReference>
<keyword evidence="1" id="KW-0479">Metal-binding</keyword>
<dbReference type="SUPFAM" id="SSF51197">
    <property type="entry name" value="Clavaminate synthase-like"/>
    <property type="match status" value="1"/>
</dbReference>
<comment type="caution">
    <text evidence="5">The sequence shown here is derived from an EMBL/GenBank/DDBJ whole genome shotgun (WGS) entry which is preliminary data.</text>
</comment>
<evidence type="ECO:0000313" key="6">
    <source>
        <dbReference type="Proteomes" id="UP000631114"/>
    </source>
</evidence>
<dbReference type="Proteomes" id="UP000631114">
    <property type="component" value="Unassembled WGS sequence"/>
</dbReference>
<keyword evidence="2" id="KW-0560">Oxidoreductase</keyword>
<sequence>MVITKEAAVPSSISSESDYNRVEELKAFDETKAGVKGLVDSGLANIPKMFMIPANELKQNSDSNPTRFHIPLIDLQGDRKKVVDEIKVASEKWGFFQVVNHWVPLSVLDEMIKGVIKFNEHDDEVRKQFYSRDRKKRVRFNSNFDLYTSKAANWRDTFTVEIFTPAPLDPNELPDACRDITIEYAKHVTTLGDAMFELLSEAIGLKADHLKQMNCFFVAFSRDQPKKLYVQHKMEEESQRIWSLLSSGAAVYIAGSSTKMPTDVMSCIEKIVAKEGVVPKDSAVRWLRALEKAGKYHVETWS</sequence>
<evidence type="ECO:0000259" key="4">
    <source>
        <dbReference type="Pfam" id="PF14226"/>
    </source>
</evidence>
<gene>
    <name evidence="5" type="ORF">IFM89_010356</name>
</gene>
<dbReference type="Pfam" id="PF14226">
    <property type="entry name" value="DIOX_N"/>
    <property type="match status" value="1"/>
</dbReference>
<dbReference type="SUPFAM" id="SSF52343">
    <property type="entry name" value="Ferredoxin reductase-like, C-terminal NADP-linked domain"/>
    <property type="match status" value="1"/>
</dbReference>
<reference evidence="5 6" key="1">
    <citation type="submission" date="2020-10" db="EMBL/GenBank/DDBJ databases">
        <title>The Coptis chinensis genome and diversification of protoberbering-type alkaloids.</title>
        <authorList>
            <person name="Wang B."/>
            <person name="Shu S."/>
            <person name="Song C."/>
            <person name="Liu Y."/>
        </authorList>
    </citation>
    <scope>NUCLEOTIDE SEQUENCE [LARGE SCALE GENOMIC DNA]</scope>
    <source>
        <strain evidence="5">HL-2020</strain>
        <tissue evidence="5">Leaf</tissue>
    </source>
</reference>
<protein>
    <recommendedName>
        <fullName evidence="4">Non-haem dioxygenase N-terminal domain-containing protein</fullName>
    </recommendedName>
</protein>
<dbReference type="InterPro" id="IPR026992">
    <property type="entry name" value="DIOX_N"/>
</dbReference>
<keyword evidence="6" id="KW-1185">Reference proteome</keyword>
<dbReference type="PANTHER" id="PTHR10209">
    <property type="entry name" value="OXIDOREDUCTASE, 2OG-FE II OXYGENASE FAMILY PROTEIN"/>
    <property type="match status" value="1"/>
</dbReference>
<dbReference type="InterPro" id="IPR039261">
    <property type="entry name" value="FNR_nucleotide-bd"/>
</dbReference>